<dbReference type="Proteomes" id="UP001341840">
    <property type="component" value="Unassembled WGS sequence"/>
</dbReference>
<comment type="caution">
    <text evidence="2">The sequence shown here is derived from an EMBL/GenBank/DDBJ whole genome shotgun (WGS) entry which is preliminary data.</text>
</comment>
<accession>A0ABU6R778</accession>
<feature type="compositionally biased region" description="Low complexity" evidence="1">
    <location>
        <begin position="38"/>
        <end position="48"/>
    </location>
</feature>
<feature type="compositionally biased region" description="Basic and acidic residues" evidence="1">
    <location>
        <begin position="86"/>
        <end position="103"/>
    </location>
</feature>
<organism evidence="2 3">
    <name type="scientific">Stylosanthes scabra</name>
    <dbReference type="NCBI Taxonomy" id="79078"/>
    <lineage>
        <taxon>Eukaryota</taxon>
        <taxon>Viridiplantae</taxon>
        <taxon>Streptophyta</taxon>
        <taxon>Embryophyta</taxon>
        <taxon>Tracheophyta</taxon>
        <taxon>Spermatophyta</taxon>
        <taxon>Magnoliopsida</taxon>
        <taxon>eudicotyledons</taxon>
        <taxon>Gunneridae</taxon>
        <taxon>Pentapetalae</taxon>
        <taxon>rosids</taxon>
        <taxon>fabids</taxon>
        <taxon>Fabales</taxon>
        <taxon>Fabaceae</taxon>
        <taxon>Papilionoideae</taxon>
        <taxon>50 kb inversion clade</taxon>
        <taxon>dalbergioids sensu lato</taxon>
        <taxon>Dalbergieae</taxon>
        <taxon>Pterocarpus clade</taxon>
        <taxon>Stylosanthes</taxon>
    </lineage>
</organism>
<feature type="region of interest" description="Disordered" evidence="1">
    <location>
        <begin position="38"/>
        <end position="103"/>
    </location>
</feature>
<gene>
    <name evidence="2" type="ORF">PIB30_015103</name>
</gene>
<proteinExistence type="predicted"/>
<dbReference type="EMBL" id="JASCZI010030249">
    <property type="protein sequence ID" value="MED6119807.1"/>
    <property type="molecule type" value="Genomic_DNA"/>
</dbReference>
<keyword evidence="3" id="KW-1185">Reference proteome</keyword>
<name>A0ABU6R778_9FABA</name>
<reference evidence="2 3" key="1">
    <citation type="journal article" date="2023" name="Plants (Basel)">
        <title>Bridging the Gap: Combining Genomics and Transcriptomics Approaches to Understand Stylosanthes scabra, an Orphan Legume from the Brazilian Caatinga.</title>
        <authorList>
            <person name="Ferreira-Neto J.R.C."/>
            <person name="da Silva M.D."/>
            <person name="Binneck E."/>
            <person name="de Melo N.F."/>
            <person name="da Silva R.H."/>
            <person name="de Melo A.L.T.M."/>
            <person name="Pandolfi V."/>
            <person name="Bustamante F.O."/>
            <person name="Brasileiro-Vidal A.C."/>
            <person name="Benko-Iseppon A.M."/>
        </authorList>
    </citation>
    <scope>NUCLEOTIDE SEQUENCE [LARGE SCALE GENOMIC DNA]</scope>
    <source>
        <tissue evidence="2">Leaves</tissue>
    </source>
</reference>
<protein>
    <submittedName>
        <fullName evidence="2">Uncharacterized protein</fullName>
    </submittedName>
</protein>
<evidence type="ECO:0000313" key="2">
    <source>
        <dbReference type="EMBL" id="MED6119807.1"/>
    </source>
</evidence>
<evidence type="ECO:0000256" key="1">
    <source>
        <dbReference type="SAM" id="MobiDB-lite"/>
    </source>
</evidence>
<evidence type="ECO:0000313" key="3">
    <source>
        <dbReference type="Proteomes" id="UP001341840"/>
    </source>
</evidence>
<sequence>MDDPHPSIAPAPQNKLQICNASQKKWVKLQKCPKLGAAKKNTTTAPNKKLNRLKARESYQESNGGDGIENGGLVVEKTANEGGAAAERERNRQLRSHVEPPKGVKECRRLTDDLAVGNILLRKFNKGLYFYRRHLLGYRRLGRR</sequence>